<proteinExistence type="predicted"/>
<accession>A0A7W9Q3F6</accession>
<organism evidence="1 2">
    <name type="scientific">Streptomyces echinatus</name>
    <dbReference type="NCBI Taxonomy" id="67293"/>
    <lineage>
        <taxon>Bacteria</taxon>
        <taxon>Bacillati</taxon>
        <taxon>Actinomycetota</taxon>
        <taxon>Actinomycetes</taxon>
        <taxon>Kitasatosporales</taxon>
        <taxon>Streptomycetaceae</taxon>
        <taxon>Streptomyces</taxon>
    </lineage>
</organism>
<evidence type="ECO:0000313" key="2">
    <source>
        <dbReference type="Proteomes" id="UP000585836"/>
    </source>
</evidence>
<keyword evidence="2" id="KW-1185">Reference proteome</keyword>
<dbReference type="AlphaFoldDB" id="A0A7W9Q3F6"/>
<sequence length="47" mass="4835">MVNTALWTSLDSPAKTAGVVWALAGAGILAVRSGGSRRPIRTPDLAE</sequence>
<evidence type="ECO:0000313" key="1">
    <source>
        <dbReference type="EMBL" id="MBB5932914.1"/>
    </source>
</evidence>
<protein>
    <submittedName>
        <fullName evidence="1">Uncharacterized protein</fullName>
    </submittedName>
</protein>
<reference evidence="1 2" key="1">
    <citation type="submission" date="2020-08" db="EMBL/GenBank/DDBJ databases">
        <title>Genomic Encyclopedia of Type Strains, Phase III (KMG-III): the genomes of soil and plant-associated and newly described type strains.</title>
        <authorList>
            <person name="Whitman W."/>
        </authorList>
    </citation>
    <scope>NUCLEOTIDE SEQUENCE [LARGE SCALE GENOMIC DNA]</scope>
    <source>
        <strain evidence="1 2">CECT 3313</strain>
    </source>
</reference>
<gene>
    <name evidence="1" type="ORF">FHS34_008435</name>
</gene>
<comment type="caution">
    <text evidence="1">The sequence shown here is derived from an EMBL/GenBank/DDBJ whole genome shotgun (WGS) entry which is preliminary data.</text>
</comment>
<dbReference type="RefSeq" id="WP_225818009.1">
    <property type="nucleotide sequence ID" value="NZ_BAAAWF010000079.1"/>
</dbReference>
<name>A0A7W9Q3F6_9ACTN</name>
<dbReference type="Proteomes" id="UP000585836">
    <property type="component" value="Unassembled WGS sequence"/>
</dbReference>
<dbReference type="EMBL" id="JACHJK010000038">
    <property type="protein sequence ID" value="MBB5932914.1"/>
    <property type="molecule type" value="Genomic_DNA"/>
</dbReference>